<dbReference type="Proteomes" id="UP000003505">
    <property type="component" value="Unassembled WGS sequence"/>
</dbReference>
<dbReference type="InterPro" id="IPR002509">
    <property type="entry name" value="NODB_dom"/>
</dbReference>
<evidence type="ECO:0000313" key="7">
    <source>
        <dbReference type="Proteomes" id="UP000011124"/>
    </source>
</evidence>
<evidence type="ECO:0000313" key="6">
    <source>
        <dbReference type="Proteomes" id="UP000003505"/>
    </source>
</evidence>
<organism evidence="5 6">
    <name type="scientific">Selenomonas sputigena (strain ATCC 35185 / DSM 20758 / CCUG 44933 / VPI D19B-28)</name>
    <dbReference type="NCBI Taxonomy" id="546271"/>
    <lineage>
        <taxon>Bacteria</taxon>
        <taxon>Bacillati</taxon>
        <taxon>Bacillota</taxon>
        <taxon>Negativicutes</taxon>
        <taxon>Selenomonadales</taxon>
        <taxon>Selenomonadaceae</taxon>
        <taxon>Selenomonas</taxon>
    </lineage>
</organism>
<dbReference type="eggNOG" id="COG0726">
    <property type="taxonomic scope" value="Bacteria"/>
</dbReference>
<dbReference type="EMBL" id="CP002637">
    <property type="protein sequence ID" value="AEC00129.1"/>
    <property type="molecule type" value="Genomic_DNA"/>
</dbReference>
<dbReference type="STRING" id="546271.Selsp_1169"/>
<feature type="domain" description="NodB homology" evidence="3">
    <location>
        <begin position="90"/>
        <end position="282"/>
    </location>
</feature>
<accession>C9LTR0</accession>
<dbReference type="Gene3D" id="3.20.20.370">
    <property type="entry name" value="Glycoside hydrolase/deacetylase"/>
    <property type="match status" value="1"/>
</dbReference>
<evidence type="ECO:0000256" key="2">
    <source>
        <dbReference type="ARBA" id="ARBA00022729"/>
    </source>
</evidence>
<dbReference type="GO" id="GO:0005576">
    <property type="term" value="C:extracellular region"/>
    <property type="evidence" value="ECO:0007669"/>
    <property type="project" value="UniProtKB-SubCell"/>
</dbReference>
<dbReference type="HOGENOM" id="CLU_030024_5_0_9"/>
<dbReference type="Pfam" id="PF01522">
    <property type="entry name" value="Polysacc_deac_1"/>
    <property type="match status" value="1"/>
</dbReference>
<evidence type="ECO:0000256" key="1">
    <source>
        <dbReference type="ARBA" id="ARBA00004613"/>
    </source>
</evidence>
<dbReference type="KEGG" id="ssg:Selsp_1169"/>
<dbReference type="OrthoDB" id="9778320at2"/>
<dbReference type="GO" id="GO:0005975">
    <property type="term" value="P:carbohydrate metabolic process"/>
    <property type="evidence" value="ECO:0007669"/>
    <property type="project" value="InterPro"/>
</dbReference>
<evidence type="ECO:0000259" key="3">
    <source>
        <dbReference type="PROSITE" id="PS51677"/>
    </source>
</evidence>
<comment type="subcellular location">
    <subcellularLocation>
        <location evidence="1">Secreted</location>
    </subcellularLocation>
</comment>
<dbReference type="CDD" id="cd10918">
    <property type="entry name" value="CE4_NodB_like_5s_6s"/>
    <property type="match status" value="1"/>
</dbReference>
<evidence type="ECO:0000313" key="4">
    <source>
        <dbReference type="EMBL" id="AEC00129.1"/>
    </source>
</evidence>
<dbReference type="EMBL" id="ACKP02000015">
    <property type="protein sequence ID" value="EEX77794.1"/>
    <property type="molecule type" value="Genomic_DNA"/>
</dbReference>
<gene>
    <name evidence="4" type="ordered locus">Selsp_1169</name>
    <name evidence="5" type="ORF">SELSPUOL_01071</name>
</gene>
<dbReference type="Proteomes" id="UP000011124">
    <property type="component" value="Chromosome"/>
</dbReference>
<dbReference type="GO" id="GO:0016810">
    <property type="term" value="F:hydrolase activity, acting on carbon-nitrogen (but not peptide) bonds"/>
    <property type="evidence" value="ECO:0007669"/>
    <property type="project" value="InterPro"/>
</dbReference>
<keyword evidence="7" id="KW-1185">Reference proteome</keyword>
<dbReference type="PANTHER" id="PTHR34216">
    <property type="match status" value="1"/>
</dbReference>
<evidence type="ECO:0000313" key="5">
    <source>
        <dbReference type="EMBL" id="EEX77794.1"/>
    </source>
</evidence>
<reference evidence="5 6" key="1">
    <citation type="submission" date="2009-09" db="EMBL/GenBank/DDBJ databases">
        <authorList>
            <person name="Weinstock G."/>
            <person name="Sodergren E."/>
            <person name="Clifton S."/>
            <person name="Fulton L."/>
            <person name="Fulton B."/>
            <person name="Courtney L."/>
            <person name="Fronick C."/>
            <person name="Harrison M."/>
            <person name="Strong C."/>
            <person name="Farmer C."/>
            <person name="Delahaunty K."/>
            <person name="Markovic C."/>
            <person name="Hall O."/>
            <person name="Minx P."/>
            <person name="Tomlinson C."/>
            <person name="Mitreva M."/>
            <person name="Nelson J."/>
            <person name="Hou S."/>
            <person name="Wollam A."/>
            <person name="Pepin K.H."/>
            <person name="Johnson M."/>
            <person name="Bhonagiri V."/>
            <person name="Nash W.E."/>
            <person name="Warren W."/>
            <person name="Chinwalla A."/>
            <person name="Mardis E.R."/>
            <person name="Wilson R.K."/>
        </authorList>
    </citation>
    <scope>NUCLEOTIDE SEQUENCE [LARGE SCALE GENOMIC DNA]</scope>
    <source>
        <strain evidence="5">ATCC 35185</strain>
        <strain evidence="6">ATCC 35185 / DSM 20758 / VPI D19B-28</strain>
    </source>
</reference>
<dbReference type="InterPro" id="IPR011330">
    <property type="entry name" value="Glyco_hydro/deAcase_b/a-brl"/>
</dbReference>
<dbReference type="SUPFAM" id="SSF88713">
    <property type="entry name" value="Glycoside hydrolase/deacetylase"/>
    <property type="match status" value="1"/>
</dbReference>
<dbReference type="AlphaFoldDB" id="C9LTR0"/>
<protein>
    <submittedName>
        <fullName evidence="5">Polysaccharide deacetylase</fullName>
    </submittedName>
</protein>
<keyword evidence="2" id="KW-0732">Signal</keyword>
<proteinExistence type="predicted"/>
<dbReference type="InterPro" id="IPR051398">
    <property type="entry name" value="Polysacch_Deacetylase"/>
</dbReference>
<dbReference type="RefSeq" id="WP_006192342.1">
    <property type="nucleotide sequence ID" value="NC_015437.1"/>
</dbReference>
<dbReference type="PANTHER" id="PTHR34216:SF3">
    <property type="entry name" value="POLY-BETA-1,6-N-ACETYL-D-GLUCOSAMINE N-DEACETYLASE"/>
    <property type="match status" value="1"/>
</dbReference>
<reference evidence="4 7" key="2">
    <citation type="submission" date="2011-04" db="EMBL/GenBank/DDBJ databases">
        <title>The complete genome of Selenomonas sputigena DSM 20758.</title>
        <authorList>
            <consortium name="US DOE Joint Genome Institute (JGI-PGF)"/>
            <person name="Lucas S."/>
            <person name="Copeland A."/>
            <person name="Lapidus A."/>
            <person name="Bruce D."/>
            <person name="Goodwin L."/>
            <person name="Pitluck S."/>
            <person name="Peters L."/>
            <person name="Kyrpides N."/>
            <person name="Mavromatis K."/>
            <person name="Ivanova N."/>
            <person name="Ovchinnikova G."/>
            <person name="Teshima H."/>
            <person name="Detter J.C."/>
            <person name="Tapia R."/>
            <person name="Han C."/>
            <person name="Land M."/>
            <person name="Hauser L."/>
            <person name="Markowitz V."/>
            <person name="Cheng J.-F."/>
            <person name="Hugenholtz P."/>
            <person name="Woyke T."/>
            <person name="Wu D."/>
            <person name="Gronow S."/>
            <person name="Wellnitz S."/>
            <person name="Schneider S."/>
            <person name="Klenk H.-P."/>
            <person name="Eisen J.A."/>
        </authorList>
    </citation>
    <scope>NUCLEOTIDE SEQUENCE [LARGE SCALE GENOMIC DNA]</scope>
    <source>
        <strain evidence="4">ATCC 35185</strain>
        <strain evidence="7">ATCC 35185 / DSM 20758 / VPI D19B-28</strain>
    </source>
</reference>
<sequence>MHTSKKKILAIILSLFVLLLAAAYLCSTSFQGGVPVLNYHQINDRDHNALTLSTPEFEAQMQYLAENGYHPITPNELADHLENGAPLPEKPILLTFDDGYIDNYKNAYPILQKYGLKGSIFIITDYLNVYPNYLTWEICQEMQDSGIIDIECHTMTHVALSELPSAEALQHEAVDSKKAIESHLNKKVTSIAYPCGAYNDEVQRVVREAGYRTAFTVNYGLDHPGDDQYALNRIPIFGSNSHSFLRFKLRLLFTPICSRLQNVRAELLSGGHDTCARFIPTP</sequence>
<name>C9LTR0_SELS3</name>
<dbReference type="PROSITE" id="PS51677">
    <property type="entry name" value="NODB"/>
    <property type="match status" value="1"/>
</dbReference>